<feature type="compositionally biased region" description="Pro residues" evidence="1">
    <location>
        <begin position="345"/>
        <end position="355"/>
    </location>
</feature>
<feature type="compositionally biased region" description="Basic and acidic residues" evidence="1">
    <location>
        <begin position="943"/>
        <end position="952"/>
    </location>
</feature>
<feature type="compositionally biased region" description="Basic and acidic residues" evidence="1">
    <location>
        <begin position="2024"/>
        <end position="2033"/>
    </location>
</feature>
<feature type="compositionally biased region" description="Basic residues" evidence="1">
    <location>
        <begin position="1146"/>
        <end position="1170"/>
    </location>
</feature>
<feature type="compositionally biased region" description="Basic and acidic residues" evidence="1">
    <location>
        <begin position="1604"/>
        <end position="1626"/>
    </location>
</feature>
<feature type="compositionally biased region" description="Polar residues" evidence="1">
    <location>
        <begin position="739"/>
        <end position="749"/>
    </location>
</feature>
<feature type="compositionally biased region" description="Basic residues" evidence="1">
    <location>
        <begin position="52"/>
        <end position="62"/>
    </location>
</feature>
<feature type="compositionally biased region" description="Basic and acidic residues" evidence="1">
    <location>
        <begin position="1578"/>
        <end position="1597"/>
    </location>
</feature>
<feature type="compositionally biased region" description="Low complexity" evidence="1">
    <location>
        <begin position="523"/>
        <end position="536"/>
    </location>
</feature>
<feature type="compositionally biased region" description="Basic and acidic residues" evidence="1">
    <location>
        <begin position="1031"/>
        <end position="1054"/>
    </location>
</feature>
<feature type="compositionally biased region" description="Basic and acidic residues" evidence="1">
    <location>
        <begin position="905"/>
        <end position="921"/>
    </location>
</feature>
<feature type="compositionally biased region" description="Basic and acidic residues" evidence="1">
    <location>
        <begin position="777"/>
        <end position="799"/>
    </location>
</feature>
<feature type="compositionally biased region" description="Low complexity" evidence="1">
    <location>
        <begin position="750"/>
        <end position="765"/>
    </location>
</feature>
<gene>
    <name evidence="2" type="ORF">CGI_10007073</name>
</gene>
<feature type="compositionally biased region" description="Basic and acidic residues" evidence="1">
    <location>
        <begin position="1478"/>
        <end position="1491"/>
    </location>
</feature>
<feature type="region of interest" description="Disordered" evidence="1">
    <location>
        <begin position="1578"/>
        <end position="1638"/>
    </location>
</feature>
<feature type="compositionally biased region" description="Basic residues" evidence="1">
    <location>
        <begin position="157"/>
        <end position="176"/>
    </location>
</feature>
<feature type="compositionally biased region" description="Basic and acidic residues" evidence="1">
    <location>
        <begin position="618"/>
        <end position="669"/>
    </location>
</feature>
<dbReference type="HOGENOM" id="CLU_233048_0_0_1"/>
<feature type="compositionally biased region" description="Basic and acidic residues" evidence="1">
    <location>
        <begin position="1281"/>
        <end position="1294"/>
    </location>
</feature>
<feature type="compositionally biased region" description="Pro residues" evidence="1">
    <location>
        <begin position="181"/>
        <end position="201"/>
    </location>
</feature>
<feature type="region of interest" description="Disordered" evidence="1">
    <location>
        <begin position="139"/>
        <end position="383"/>
    </location>
</feature>
<feature type="compositionally biased region" description="Basic residues" evidence="1">
    <location>
        <begin position="985"/>
        <end position="1000"/>
    </location>
</feature>
<feature type="compositionally biased region" description="Basic and acidic residues" evidence="1">
    <location>
        <begin position="471"/>
        <end position="502"/>
    </location>
</feature>
<feature type="compositionally biased region" description="Low complexity" evidence="1">
    <location>
        <begin position="868"/>
        <end position="880"/>
    </location>
</feature>
<protein>
    <submittedName>
        <fullName evidence="2">Uncharacterized protein</fullName>
    </submittedName>
</protein>
<feature type="compositionally biased region" description="Polar residues" evidence="1">
    <location>
        <begin position="818"/>
        <end position="844"/>
    </location>
</feature>
<feature type="compositionally biased region" description="Pro residues" evidence="1">
    <location>
        <begin position="315"/>
        <end position="336"/>
    </location>
</feature>
<organism evidence="2">
    <name type="scientific">Magallana gigas</name>
    <name type="common">Pacific oyster</name>
    <name type="synonym">Crassostrea gigas</name>
    <dbReference type="NCBI Taxonomy" id="29159"/>
    <lineage>
        <taxon>Eukaryota</taxon>
        <taxon>Metazoa</taxon>
        <taxon>Spiralia</taxon>
        <taxon>Lophotrochozoa</taxon>
        <taxon>Mollusca</taxon>
        <taxon>Bivalvia</taxon>
        <taxon>Autobranchia</taxon>
        <taxon>Pteriomorphia</taxon>
        <taxon>Ostreida</taxon>
        <taxon>Ostreoidea</taxon>
        <taxon>Ostreidae</taxon>
        <taxon>Magallana</taxon>
    </lineage>
</organism>
<feature type="compositionally biased region" description="Basic and acidic residues" evidence="1">
    <location>
        <begin position="1956"/>
        <end position="1985"/>
    </location>
</feature>
<feature type="region of interest" description="Disordered" evidence="1">
    <location>
        <begin position="1"/>
        <end position="79"/>
    </location>
</feature>
<feature type="compositionally biased region" description="Polar residues" evidence="1">
    <location>
        <begin position="713"/>
        <end position="730"/>
    </location>
</feature>
<feature type="compositionally biased region" description="Basic and acidic residues" evidence="1">
    <location>
        <begin position="687"/>
        <end position="712"/>
    </location>
</feature>
<feature type="compositionally biased region" description="Pro residues" evidence="1">
    <location>
        <begin position="271"/>
        <end position="289"/>
    </location>
</feature>
<feature type="compositionally biased region" description="Polar residues" evidence="1">
    <location>
        <begin position="204"/>
        <end position="218"/>
    </location>
</feature>
<dbReference type="EMBL" id="JH816106">
    <property type="protein sequence ID" value="EKC20011.1"/>
    <property type="molecule type" value="Genomic_DNA"/>
</dbReference>
<feature type="compositionally biased region" description="Basic and acidic residues" evidence="1">
    <location>
        <begin position="437"/>
        <end position="458"/>
    </location>
</feature>
<proteinExistence type="predicted"/>
<feature type="region of interest" description="Disordered" evidence="1">
    <location>
        <begin position="1281"/>
        <end position="1312"/>
    </location>
</feature>
<feature type="compositionally biased region" description="Pro residues" evidence="1">
    <location>
        <begin position="1780"/>
        <end position="1809"/>
    </location>
</feature>
<feature type="region of interest" description="Disordered" evidence="1">
    <location>
        <begin position="1945"/>
        <end position="2056"/>
    </location>
</feature>
<evidence type="ECO:0000313" key="2">
    <source>
        <dbReference type="EMBL" id="EKC20011.1"/>
    </source>
</evidence>
<feature type="region of interest" description="Disordered" evidence="1">
    <location>
        <begin position="107"/>
        <end position="126"/>
    </location>
</feature>
<name>K1QES6_MAGGI</name>
<feature type="region of interest" description="Disordered" evidence="1">
    <location>
        <begin position="1692"/>
        <end position="1714"/>
    </location>
</feature>
<feature type="compositionally biased region" description="Basic and acidic residues" evidence="1">
    <location>
        <begin position="1198"/>
        <end position="1226"/>
    </location>
</feature>
<feature type="compositionally biased region" description="Basic and acidic residues" evidence="1">
    <location>
        <begin position="1433"/>
        <end position="1446"/>
    </location>
</feature>
<feature type="region of interest" description="Disordered" evidence="1">
    <location>
        <begin position="1411"/>
        <end position="1542"/>
    </location>
</feature>
<feature type="compositionally biased region" description="Acidic residues" evidence="1">
    <location>
        <begin position="1704"/>
        <end position="1713"/>
    </location>
</feature>
<feature type="compositionally biased region" description="Basic residues" evidence="1">
    <location>
        <begin position="922"/>
        <end position="936"/>
    </location>
</feature>
<feature type="region of interest" description="Disordered" evidence="1">
    <location>
        <begin position="1757"/>
        <end position="1814"/>
    </location>
</feature>
<feature type="compositionally biased region" description="Pro residues" evidence="1">
    <location>
        <begin position="227"/>
        <end position="238"/>
    </location>
</feature>
<feature type="region of interest" description="Disordered" evidence="1">
    <location>
        <begin position="437"/>
        <end position="539"/>
    </location>
</feature>
<feature type="region of interest" description="Disordered" evidence="1">
    <location>
        <begin position="1846"/>
        <end position="1900"/>
    </location>
</feature>
<evidence type="ECO:0000256" key="1">
    <source>
        <dbReference type="SAM" id="MobiDB-lite"/>
    </source>
</evidence>
<feature type="compositionally biased region" description="Polar residues" evidence="1">
    <location>
        <begin position="671"/>
        <end position="685"/>
    </location>
</feature>
<feature type="region of interest" description="Disordered" evidence="1">
    <location>
        <begin position="1333"/>
        <end position="1357"/>
    </location>
</feature>
<feature type="compositionally biased region" description="Polar residues" evidence="1">
    <location>
        <begin position="1465"/>
        <end position="1477"/>
    </location>
</feature>
<feature type="compositionally biased region" description="Basic and acidic residues" evidence="1">
    <location>
        <begin position="1124"/>
        <end position="1145"/>
    </location>
</feature>
<feature type="compositionally biased region" description="Basic and acidic residues" evidence="1">
    <location>
        <begin position="580"/>
        <end position="610"/>
    </location>
</feature>
<accession>K1QES6</accession>
<dbReference type="InParanoid" id="K1QES6"/>
<sequence>MESEETTGESSYPAPVAPEITDIQKRLQQLCGGESQDSQSMPEIILLPETKPKKKKKKKKKKNAVEFEGGEENEHIPLTDTALSNHSIQEIESGALGFPPASLIESGALGFPPVQPGPAENPSIDLNNETPVEVAQEEIGLGQSVGESSIPPNRGGFRGRGRAPFRGRWRGRRGYRRGGPPLFPGPPGPFGPPSGPPPPPQFHSGYQGQYDPSYNSYDYSQYYGVGGPPPPYSGPPLMNPQGPGSSFVPPDPSSWDQSSWGYQNDQMAMPYPQPVDPNPHNSLPPPLPVEPLALPFINQPETPLVVTPSQQLPSIPIPPPPSEPPLPSSIPLPQSQPQPSASDIPLPPSDIPMPPSSSANISSDQIPQEKTESSTNLSFRKEKTLVDMDVPALSPAEPEEVKNVSECVMPSGEMSLVVETTPVVGMSPTAEILEAEKKEEICDNKQSDHTVVDSKPETGEVNSFDNAGAESDSKNDTFNDKDLESEKHDDNHSKDNAQEKVPVKTTAQMLLEKIAMKKKASETTESGEVTETGTEGTKPKVFLKTGSKFLLKQLKQDTGKIQFSVKHGVTGPKKGNALQKPEKSEVDDASKQKGGARELYKPSDKDKEELLMETMTPKQRDSYLRYQEQKKREERRKQREVERETQRKEEQDSKRSHRDNSESVEKEIDTSDTFSSPKTNLGSEQLTDDKKIEGKSEERTKGASDQEEKSMETELNNCDTSISQASTLSGTEIEDKQQSEILPQNAQTFSHSTCSDHSSPSLTSSKIHSVKIITINKSKDGEQVQTEKKKKSRWSETKAETVLSSNPTISDDGPTAALVTTDTEAYNPDNPTESPKLSTTSGESEMNLPKKPTGMEYSPSHPTEDYSPSRPTDTPSPSLPEQDNQSSGAKDLALVSSAQAGTKLVLEEQSNKESENEDKSNKKSKKSKKKSKHAHRLASLSPDKGKNERTKENFGVASPKVKDSFSWDSDDDIVPVVKDSTQSYHSRKSSKRSSSRKKTHNQGSLSPYQSDRGGQKSNKTKDKSPQSSPKRGQDSVPEERNPREESPDLSKESRPPISFKMNISKPIKRELPSLSNKLENSIEKAVSETTESLTQKEKSIEGRLTEPLVATPPPSITSTLSVEKSPEQRLSRSRSRSVDSSDQKLSKKARKAAKKAKKKAKKLAKEKRRREKDEIETSNSSFNISTESMDIGENSVDVIKENTSESKSNEQIEDNRTEDHIKRDPESSGGKKSGRSKMSNSDEESRQTSKEQSASTKHKTITVDVCAIPLPGQELIYEKVKESSSRLEEKKPEEPMPIITDLSSIPMPGEEPVIVGKDSLSSAIPEKQTVVKGDVQSELEDDTKPSAPKIQVESDKEVKADNQVLSITEKVTDYAYASEIKEPDDLEQPQKSVANEEKIKRELKKLNIDMVKGTFDLEGYQPRRRSRRSFNSTEKDSESESNDSFKRTTRRHSKASNPAEDSAESENSQTELIQSGSETEKLNAEVVKENQETPVENPAKRKRKSRFSNVGDVADTSEISMSEKKTESGPIDMSPDPSTLPKLSVTLEPIRIEKGSKKTPIKFALSNVMNVISKVKWDDGDEDSKTKPKLILGKDDPDVGFTAKQDDMAKSDDTESSELKDTKMTVKPDVPSGVTYPLLSKPSVLESAESSERMSVLREGKKPVMIDDIFQTALRKAKEIVDNKLMASVEEDKNISSDIPSGEDNIETVDMECDSNSNSQDAIIFQENDNFPQSSAPAPPPMTTFPKLSQDISKETTIPDFGMPLKKSASSTERKHPPSLYVPPPMDIPLPPPNPPQIPNFSIPPPQPIVPSFAHTPTHIPIPLNVSSSLPVHYAPPIPISCPPPDIPMPQSTSLPVLPTDIPLPPPPPERSTSKEGIKTSSILPPTVEQPPLPSDIPILPVTKVNPSDVPMPAEEAFVLPSKDKVRNAPVEIAVTSIPECVSLPSEVIPSTNTGEGKEEGVEKGADQERGTERRLEKDQERGAEVDPEAEVGTEKGVIMTSEAREVDMKEKRDDAEIAVMRNNHQDTSHDRASPTGGKRKRREISLMNGSSWRAS</sequence>
<feature type="compositionally biased region" description="Polar residues" evidence="1">
    <location>
        <begin position="1177"/>
        <end position="1188"/>
    </location>
</feature>
<reference evidence="2" key="1">
    <citation type="journal article" date="2012" name="Nature">
        <title>The oyster genome reveals stress adaptation and complexity of shell formation.</title>
        <authorList>
            <person name="Zhang G."/>
            <person name="Fang X."/>
            <person name="Guo X."/>
            <person name="Li L."/>
            <person name="Luo R."/>
            <person name="Xu F."/>
            <person name="Yang P."/>
            <person name="Zhang L."/>
            <person name="Wang X."/>
            <person name="Qi H."/>
            <person name="Xiong Z."/>
            <person name="Que H."/>
            <person name="Xie Y."/>
            <person name="Holland P.W."/>
            <person name="Paps J."/>
            <person name="Zhu Y."/>
            <person name="Wu F."/>
            <person name="Chen Y."/>
            <person name="Wang J."/>
            <person name="Peng C."/>
            <person name="Meng J."/>
            <person name="Yang L."/>
            <person name="Liu J."/>
            <person name="Wen B."/>
            <person name="Zhang N."/>
            <person name="Huang Z."/>
            <person name="Zhu Q."/>
            <person name="Feng Y."/>
            <person name="Mount A."/>
            <person name="Hedgecock D."/>
            <person name="Xu Z."/>
            <person name="Liu Y."/>
            <person name="Domazet-Loso T."/>
            <person name="Du Y."/>
            <person name="Sun X."/>
            <person name="Zhang S."/>
            <person name="Liu B."/>
            <person name="Cheng P."/>
            <person name="Jiang X."/>
            <person name="Li J."/>
            <person name="Fan D."/>
            <person name="Wang W."/>
            <person name="Fu W."/>
            <person name="Wang T."/>
            <person name="Wang B."/>
            <person name="Zhang J."/>
            <person name="Peng Z."/>
            <person name="Li Y."/>
            <person name="Li N."/>
            <person name="Wang J."/>
            <person name="Chen M."/>
            <person name="He Y."/>
            <person name="Tan F."/>
            <person name="Song X."/>
            <person name="Zheng Q."/>
            <person name="Huang R."/>
            <person name="Yang H."/>
            <person name="Du X."/>
            <person name="Chen L."/>
            <person name="Yang M."/>
            <person name="Gaffney P.M."/>
            <person name="Wang S."/>
            <person name="Luo L."/>
            <person name="She Z."/>
            <person name="Ming Y."/>
            <person name="Huang W."/>
            <person name="Zhang S."/>
            <person name="Huang B."/>
            <person name="Zhang Y."/>
            <person name="Qu T."/>
            <person name="Ni P."/>
            <person name="Miao G."/>
            <person name="Wang J."/>
            <person name="Wang Q."/>
            <person name="Steinberg C.E."/>
            <person name="Wang H."/>
            <person name="Li N."/>
            <person name="Qian L."/>
            <person name="Zhang G."/>
            <person name="Li Y."/>
            <person name="Yang H."/>
            <person name="Liu X."/>
            <person name="Wang J."/>
            <person name="Yin Y."/>
            <person name="Wang J."/>
        </authorList>
    </citation>
    <scope>NUCLEOTIDE SEQUENCE [LARGE SCALE GENOMIC DNA]</scope>
    <source>
        <strain evidence="2">05x7-T-G4-1.051#20</strain>
    </source>
</reference>
<feature type="compositionally biased region" description="Basic and acidic residues" evidence="1">
    <location>
        <begin position="1094"/>
        <end position="1104"/>
    </location>
</feature>
<feature type="compositionally biased region" description="Basic and acidic residues" evidence="1">
    <location>
        <begin position="2003"/>
        <end position="2016"/>
    </location>
</feature>
<feature type="region of interest" description="Disordered" evidence="1">
    <location>
        <begin position="565"/>
        <end position="1265"/>
    </location>
</feature>